<dbReference type="eggNOG" id="COG1216">
    <property type="taxonomic scope" value="Bacteria"/>
</dbReference>
<dbReference type="Pfam" id="PF14307">
    <property type="entry name" value="Glyco_tran_WbsX"/>
    <property type="match status" value="1"/>
</dbReference>
<organism evidence="2 3">
    <name type="scientific">Desulfomicrobium baculatum (strain DSM 4028 / VKM B-1378 / X)</name>
    <name type="common">Desulfovibrio baculatus</name>
    <dbReference type="NCBI Taxonomy" id="525897"/>
    <lineage>
        <taxon>Bacteria</taxon>
        <taxon>Pseudomonadati</taxon>
        <taxon>Thermodesulfobacteriota</taxon>
        <taxon>Desulfovibrionia</taxon>
        <taxon>Desulfovibrionales</taxon>
        <taxon>Desulfomicrobiaceae</taxon>
        <taxon>Desulfomicrobium</taxon>
    </lineage>
</organism>
<dbReference type="InterPro" id="IPR032719">
    <property type="entry name" value="WbsX"/>
</dbReference>
<evidence type="ECO:0000259" key="1">
    <source>
        <dbReference type="Pfam" id="PF00535"/>
    </source>
</evidence>
<dbReference type="RefSeq" id="WP_012805341.1">
    <property type="nucleotide sequence ID" value="NC_013173.1"/>
</dbReference>
<dbReference type="Gene3D" id="3.90.550.10">
    <property type="entry name" value="Spore Coat Polysaccharide Biosynthesis Protein SpsA, Chain A"/>
    <property type="match status" value="1"/>
</dbReference>
<protein>
    <submittedName>
        <fullName evidence="2">Glycosyl transferase family 2</fullName>
    </submittedName>
</protein>
<dbReference type="STRING" id="525897.Dbac_0128"/>
<dbReference type="Pfam" id="PF00535">
    <property type="entry name" value="Glycos_transf_2"/>
    <property type="match status" value="1"/>
</dbReference>
<proteinExistence type="predicted"/>
<name>C7LT32_DESBD</name>
<dbReference type="GO" id="GO:0016740">
    <property type="term" value="F:transferase activity"/>
    <property type="evidence" value="ECO:0007669"/>
    <property type="project" value="UniProtKB-KW"/>
</dbReference>
<reference evidence="2 3" key="1">
    <citation type="journal article" date="2009" name="Stand. Genomic Sci.">
        <title>Complete genome sequence of Desulfomicrobium baculatum type strain (X).</title>
        <authorList>
            <person name="Copeland A."/>
            <person name="Spring S."/>
            <person name="Goker M."/>
            <person name="Schneider S."/>
            <person name="Lapidus A."/>
            <person name="Del Rio T.G."/>
            <person name="Tice H."/>
            <person name="Cheng J.F."/>
            <person name="Chen F."/>
            <person name="Nolan M."/>
            <person name="Bruce D."/>
            <person name="Goodwin L."/>
            <person name="Pitluck S."/>
            <person name="Ivanova N."/>
            <person name="Mavrommatis K."/>
            <person name="Ovchinnikova G."/>
            <person name="Pati A."/>
            <person name="Chen A."/>
            <person name="Palaniappan K."/>
            <person name="Land M."/>
            <person name="Hauser L."/>
            <person name="Chang Y.J."/>
            <person name="Jeffries C.C."/>
            <person name="Meincke L."/>
            <person name="Sims D."/>
            <person name="Brettin T."/>
            <person name="Detter J.C."/>
            <person name="Han C."/>
            <person name="Chain P."/>
            <person name="Bristow J."/>
            <person name="Eisen J.A."/>
            <person name="Markowitz V."/>
            <person name="Hugenholtz P."/>
            <person name="Kyrpides N.C."/>
            <person name="Klenk H.P."/>
            <person name="Lucas S."/>
        </authorList>
    </citation>
    <scope>NUCLEOTIDE SEQUENCE [LARGE SCALE GENOMIC DNA]</scope>
    <source>
        <strain evidence="3">DSM 4028 / VKM B-1378 / X</strain>
    </source>
</reference>
<dbReference type="Proteomes" id="UP000002216">
    <property type="component" value="Chromosome"/>
</dbReference>
<feature type="domain" description="Glycosyltransferase 2-like" evidence="1">
    <location>
        <begin position="264"/>
        <end position="434"/>
    </location>
</feature>
<dbReference type="PANTHER" id="PTHR41244">
    <property type="entry name" value="RHAMNAN SYNTHESIS F"/>
    <property type="match status" value="1"/>
</dbReference>
<dbReference type="InterPro" id="IPR001173">
    <property type="entry name" value="Glyco_trans_2-like"/>
</dbReference>
<dbReference type="SUPFAM" id="SSF53448">
    <property type="entry name" value="Nucleotide-diphospho-sugar transferases"/>
    <property type="match status" value="1"/>
</dbReference>
<dbReference type="HOGENOM" id="CLU_286637_0_0_7"/>
<keyword evidence="2" id="KW-0808">Transferase</keyword>
<dbReference type="InterPro" id="IPR029044">
    <property type="entry name" value="Nucleotide-diphossugar_trans"/>
</dbReference>
<dbReference type="PANTHER" id="PTHR41244:SF1">
    <property type="entry name" value="GLYCOSYLTRANSFERASE"/>
    <property type="match status" value="1"/>
</dbReference>
<evidence type="ECO:0000313" key="3">
    <source>
        <dbReference type="Proteomes" id="UP000002216"/>
    </source>
</evidence>
<sequence>MPLLSTVNITIPAAAIQRINTCAERIAMAANLRERTYWTTRQAASIDGLFKDLFVSSDNSQPAFTIVIRAPVSTEILNEIVQTLTPLRDDLEIIVISQRRIDAADQDIEHAPITSLATVFPQVRLVTWNAETSRSEVGDEAAGAALAVALRMARGLTVAVNPKPEVLVRLLAALEAHPEASAATASQVLTQETACTDVSRTAWRNWVHARCGYPICKDSSTALLTLLTLAARETVTLTEAAKDIHQGSLTFTPPFAPAKPRKVSIIIPVFNHAEYTRQCLAALKANTSYSDYEVIVVNNGSSDETRLMLEARKDITAIHNTENKGFTEACNQGAKAATGDYLLFLNNDTIPLKGWLEPLARHLDEAEWAGAAGSRLIYPNGTLQEAAAVVHSDGTASNFGRHDHPALPKFNRPCEVDYCSGACLLVRADLFRELGGFDMRYSPAYYEETDLCFAMREIGKAVVYEPSSVVIHFGSTTAGLDPSKGIRRHLIINREIFLRKWTHRLIAHEPPLNPGQRVVSNDRALLGRRIGPANASSLQSAPHSKSADSPCTANIPIDVMQDQADARLLAFYLPQFHRVPENDNWWGEGFTDWTNVQRTVPAFPGHDQPLIPGELGWYDLTDINVMRNQTDLARRHGLHGFCFYHYWFHGRRILETPIENYLSSDISLPFCLCWANENWSRNWDGGNRELLLKQRHSPEDDAAHFRLLLRFMQDSRYIRVNGKPLLLVYRTRLLPDPATTVSRWRVMAERAGLPGLYLCKVEGMSAERDAPDGIGFDAAVEFQPDWANLGDPRRDLAFGEHRVYDYDEFVARQLTKPAASYRRYPCVTPRWDNTPRRPKDSVVLLDPSPDRYRRWLSHAVESVTKLPADERLVFINAWNEWGEGCALEPDLLRGDAYLKATAAALDAGVRTLDLQLELRLNDLERIRASNDTYPPSPVSYTQGFVGGTEDTGRWMGREARMDITPPPGGGRLLLSVTAERPMLYGGTTPVVNLSIGDTKLPFPLRDNPHNEEQSTTSDTIKYGSTGQATFDIEPGQPPFRIALTADREFVPVEVGFSQERAARSVRVLARFVNGGQA</sequence>
<gene>
    <name evidence="2" type="ordered locus">Dbac_0128</name>
</gene>
<dbReference type="CDD" id="cd04186">
    <property type="entry name" value="GT_2_like_c"/>
    <property type="match status" value="1"/>
</dbReference>
<dbReference type="KEGG" id="dba:Dbac_0128"/>
<evidence type="ECO:0000313" key="2">
    <source>
        <dbReference type="EMBL" id="ACU88256.1"/>
    </source>
</evidence>
<dbReference type="Gene3D" id="3.20.20.80">
    <property type="entry name" value="Glycosidases"/>
    <property type="match status" value="1"/>
</dbReference>
<dbReference type="EMBL" id="CP001629">
    <property type="protein sequence ID" value="ACU88256.1"/>
    <property type="molecule type" value="Genomic_DNA"/>
</dbReference>
<dbReference type="CAZy" id="GT2">
    <property type="family name" value="Glycosyltransferase Family 2"/>
</dbReference>
<keyword evidence="3" id="KW-1185">Reference proteome</keyword>
<dbReference type="CDD" id="cd11579">
    <property type="entry name" value="Glyco_tran_WbsX"/>
    <property type="match status" value="1"/>
</dbReference>
<dbReference type="AlphaFoldDB" id="C7LT32"/>
<accession>C7LT32</accession>